<name>A0A4P9W2T8_9FUNG</name>
<dbReference type="AlphaFoldDB" id="A0A4P9W2T8"/>
<feature type="non-terminal residue" evidence="2">
    <location>
        <position position="1"/>
    </location>
</feature>
<feature type="compositionally biased region" description="Basic and acidic residues" evidence="1">
    <location>
        <begin position="93"/>
        <end position="112"/>
    </location>
</feature>
<evidence type="ECO:0000256" key="1">
    <source>
        <dbReference type="SAM" id="MobiDB-lite"/>
    </source>
</evidence>
<sequence length="535" mass="57212">ITGPNKTASSTNRTETHKQSSTHLPALTAAHHTTRRGLNTDDGGGDRSTNGSEVTGCKSMGRVCGSALRGRRGRRRSSAGSGLSHHGGGAGADGRRGLDQERRLRWSDRWPDQDVEEDDDEEEEEEEDVEYDLEAEKGGSEARARASRALLGGRGATGGRGRMDRTDRSGGGMQRRWRAEWRPPGSPNTQTKPTHAAQSSQKTSPPLLSPAGAWPLPAPGTTNPLWRISNLAKHARKSEPGGRDIRAYQCRSGVDRTCHPSHKGTGTSASTHAFSGCNAHFSTGGEWAEVDGKCVEGPVLWLRGVLAHSPQCQKESIKNPPRPRVVRVVEDHTASVGSSNDTTDAEEENTSTCLPLGAAIPSPCAEQWREPNARALNSFTLAVNQLLEYQAQDPELADLELDGEEEVAEQKNAIEVFRASSEKHPLCAAGGEEGEKTSGARGVKRKRAQGRIPQREASANASPVVQYFKNKVSSHCLPNAGGLVRIACGGLKGEFGVAGLSSVLDRQDIQVLRFEVATGGDHADSQRPRPGGVVA</sequence>
<feature type="compositionally biased region" description="Polar residues" evidence="1">
    <location>
        <begin position="1"/>
        <end position="23"/>
    </location>
</feature>
<organism evidence="2 3">
    <name type="scientific">Blyttiomyces helicus</name>
    <dbReference type="NCBI Taxonomy" id="388810"/>
    <lineage>
        <taxon>Eukaryota</taxon>
        <taxon>Fungi</taxon>
        <taxon>Fungi incertae sedis</taxon>
        <taxon>Chytridiomycota</taxon>
        <taxon>Chytridiomycota incertae sedis</taxon>
        <taxon>Chytridiomycetes</taxon>
        <taxon>Chytridiomycetes incertae sedis</taxon>
        <taxon>Blyttiomyces</taxon>
    </lineage>
</organism>
<feature type="compositionally biased region" description="Polar residues" evidence="1">
    <location>
        <begin position="187"/>
        <end position="206"/>
    </location>
</feature>
<proteinExistence type="predicted"/>
<accession>A0A4P9W2T8</accession>
<evidence type="ECO:0000313" key="3">
    <source>
        <dbReference type="Proteomes" id="UP000269721"/>
    </source>
</evidence>
<dbReference type="EMBL" id="KZ998093">
    <property type="protein sequence ID" value="RKO86561.1"/>
    <property type="molecule type" value="Genomic_DNA"/>
</dbReference>
<gene>
    <name evidence="2" type="ORF">BDK51DRAFT_26410</name>
</gene>
<feature type="region of interest" description="Disordered" evidence="1">
    <location>
        <begin position="427"/>
        <end position="456"/>
    </location>
</feature>
<feature type="compositionally biased region" description="Basic and acidic residues" evidence="1">
    <location>
        <begin position="134"/>
        <end position="144"/>
    </location>
</feature>
<feature type="compositionally biased region" description="Acidic residues" evidence="1">
    <location>
        <begin position="113"/>
        <end position="133"/>
    </location>
</feature>
<protein>
    <submittedName>
        <fullName evidence="2">Uncharacterized protein</fullName>
    </submittedName>
</protein>
<evidence type="ECO:0000313" key="2">
    <source>
        <dbReference type="EMBL" id="RKO86561.1"/>
    </source>
</evidence>
<feature type="region of interest" description="Disordered" evidence="1">
    <location>
        <begin position="1"/>
        <end position="215"/>
    </location>
</feature>
<reference evidence="3" key="1">
    <citation type="journal article" date="2018" name="Nat. Microbiol.">
        <title>Leveraging single-cell genomics to expand the fungal tree of life.</title>
        <authorList>
            <person name="Ahrendt S.R."/>
            <person name="Quandt C.A."/>
            <person name="Ciobanu D."/>
            <person name="Clum A."/>
            <person name="Salamov A."/>
            <person name="Andreopoulos B."/>
            <person name="Cheng J.F."/>
            <person name="Woyke T."/>
            <person name="Pelin A."/>
            <person name="Henrissat B."/>
            <person name="Reynolds N.K."/>
            <person name="Benny G.L."/>
            <person name="Smith M.E."/>
            <person name="James T.Y."/>
            <person name="Grigoriev I.V."/>
        </authorList>
    </citation>
    <scope>NUCLEOTIDE SEQUENCE [LARGE SCALE GENOMIC DNA]</scope>
</reference>
<keyword evidence="3" id="KW-1185">Reference proteome</keyword>
<dbReference type="Proteomes" id="UP000269721">
    <property type="component" value="Unassembled WGS sequence"/>
</dbReference>